<keyword evidence="6 7" id="KW-0067">ATP-binding</keyword>
<evidence type="ECO:0000259" key="10">
    <source>
        <dbReference type="Pfam" id="PF02875"/>
    </source>
</evidence>
<dbReference type="Pfam" id="PF08245">
    <property type="entry name" value="Mur_ligase_M"/>
    <property type="match status" value="1"/>
</dbReference>
<comment type="catalytic activity">
    <reaction evidence="7 9">
        <text>UDP-N-acetyl-alpha-D-muramoyl-L-alanine + D-glutamate + ATP = UDP-N-acetyl-alpha-D-muramoyl-L-alanyl-D-glutamate + ADP + phosphate + H(+)</text>
        <dbReference type="Rhea" id="RHEA:16429"/>
        <dbReference type="ChEBI" id="CHEBI:15378"/>
        <dbReference type="ChEBI" id="CHEBI:29986"/>
        <dbReference type="ChEBI" id="CHEBI:30616"/>
        <dbReference type="ChEBI" id="CHEBI:43474"/>
        <dbReference type="ChEBI" id="CHEBI:83898"/>
        <dbReference type="ChEBI" id="CHEBI:83900"/>
        <dbReference type="ChEBI" id="CHEBI:456216"/>
        <dbReference type="EC" id="6.3.2.9"/>
    </reaction>
</comment>
<dbReference type="GO" id="GO:0071555">
    <property type="term" value="P:cell wall organization"/>
    <property type="evidence" value="ECO:0007669"/>
    <property type="project" value="UniProtKB-KW"/>
</dbReference>
<comment type="similarity">
    <text evidence="8">Belongs to the MurL family.</text>
</comment>
<evidence type="ECO:0000313" key="15">
    <source>
        <dbReference type="Proteomes" id="UP000179183"/>
    </source>
</evidence>
<evidence type="ECO:0000313" key="14">
    <source>
        <dbReference type="EMBL" id="OGZ67579.1"/>
    </source>
</evidence>
<keyword evidence="5 7" id="KW-0547">Nucleotide-binding</keyword>
<dbReference type="Pfam" id="PF26298">
    <property type="entry name" value="MurL_epimerase_C"/>
    <property type="match status" value="1"/>
</dbReference>
<evidence type="ECO:0000256" key="9">
    <source>
        <dbReference type="RuleBase" id="RU003664"/>
    </source>
</evidence>
<evidence type="ECO:0000259" key="12">
    <source>
        <dbReference type="Pfam" id="PF26298"/>
    </source>
</evidence>
<comment type="function">
    <text evidence="8">Cell wall formation. Catalyzes epimerization of the terminal L-glutamate in UDP-N-acetyl-alpha-D-muramoyl-L-alanyl-L-glutamate.</text>
</comment>
<dbReference type="GO" id="GO:0005524">
    <property type="term" value="F:ATP binding"/>
    <property type="evidence" value="ECO:0007669"/>
    <property type="project" value="UniProtKB-UniRule"/>
</dbReference>
<comment type="function">
    <text evidence="7 9">Cell wall formation. Catalyzes the addition of glutamate to the nucleotide precursor UDP-N-acetylmuramoyl-L-alanine (UMA).</text>
</comment>
<dbReference type="HAMAP" id="MF_00639">
    <property type="entry name" value="MurD"/>
    <property type="match status" value="1"/>
</dbReference>
<evidence type="ECO:0000256" key="5">
    <source>
        <dbReference type="ARBA" id="ARBA00022741"/>
    </source>
</evidence>
<organism evidence="14 15">
    <name type="scientific">Candidatus Staskawiczbacteria bacterium RIFCSPHIGHO2_02_FULL_33_16</name>
    <dbReference type="NCBI Taxonomy" id="1802204"/>
    <lineage>
        <taxon>Bacteria</taxon>
        <taxon>Candidatus Staskawicziibacteriota</taxon>
    </lineage>
</organism>
<dbReference type="Pfam" id="PF26299">
    <property type="entry name" value="MurL_N"/>
    <property type="match status" value="1"/>
</dbReference>
<feature type="domain" description="Mur ligase central" evidence="11">
    <location>
        <begin position="552"/>
        <end position="685"/>
    </location>
</feature>
<dbReference type="GO" id="GO:0005737">
    <property type="term" value="C:cytoplasm"/>
    <property type="evidence" value="ECO:0007669"/>
    <property type="project" value="UniProtKB-SubCell"/>
</dbReference>
<dbReference type="EMBL" id="MHOQ01000002">
    <property type="protein sequence ID" value="OGZ67579.1"/>
    <property type="molecule type" value="Genomic_DNA"/>
</dbReference>
<dbReference type="Gene3D" id="3.40.1190.10">
    <property type="entry name" value="Mur-like, catalytic domain"/>
    <property type="match status" value="1"/>
</dbReference>
<dbReference type="SUPFAM" id="SSF52402">
    <property type="entry name" value="Adenine nucleotide alpha hydrolases-like"/>
    <property type="match status" value="2"/>
</dbReference>
<dbReference type="Proteomes" id="UP000179183">
    <property type="component" value="Unassembled WGS sequence"/>
</dbReference>
<reference evidence="14 15" key="1">
    <citation type="journal article" date="2016" name="Nat. Commun.">
        <title>Thousands of microbial genomes shed light on interconnected biogeochemical processes in an aquifer system.</title>
        <authorList>
            <person name="Anantharaman K."/>
            <person name="Brown C.T."/>
            <person name="Hug L.A."/>
            <person name="Sharon I."/>
            <person name="Castelle C.J."/>
            <person name="Probst A.J."/>
            <person name="Thomas B.C."/>
            <person name="Singh A."/>
            <person name="Wilkins M.J."/>
            <person name="Karaoz U."/>
            <person name="Brodie E.L."/>
            <person name="Williams K.H."/>
            <person name="Hubbard S.S."/>
            <person name="Banfield J.F."/>
        </authorList>
    </citation>
    <scope>NUCLEOTIDE SEQUENCE [LARGE SCALE GENOMIC DNA]</scope>
</reference>
<evidence type="ECO:0000259" key="13">
    <source>
        <dbReference type="Pfam" id="PF26299"/>
    </source>
</evidence>
<keyword evidence="7 9" id="KW-0132">Cell division</keyword>
<evidence type="ECO:0000256" key="8">
    <source>
        <dbReference type="HAMAP-Rule" id="MF_02209"/>
    </source>
</evidence>
<evidence type="ECO:0000256" key="7">
    <source>
        <dbReference type="HAMAP-Rule" id="MF_00639"/>
    </source>
</evidence>
<evidence type="ECO:0000256" key="1">
    <source>
        <dbReference type="ARBA" id="ARBA00004496"/>
    </source>
</evidence>
<dbReference type="InterPro" id="IPR058741">
    <property type="entry name" value="MurL_C"/>
</dbReference>
<sequence>MQSGATVFEFTSYKFEPQKKRVLFSYKTEFKDKDPLFFTETIILPQIPNLSRLPKELITKLLEGLHIVLGISYYKFYCATKVRLPYALSKQEADFWNTVYKKGLGEFFYKNKLNPNVSIKFPYNKKVKTVSYSIKKYNKSLVGIGGGKDSIVSAELLKKQGFDITAFNIETGKSSELVNNVIKNLGVESLKIQRFLDRQVSHPHQYNGHIPISAIYAFLGIFTAALYHYDYFIVSNEHSSNFGNITYRGMGVNHQWSKSFEFETLFSDYLKNIITPDVKYISLLRPFYEIRIAKIFSSYKKYFPYFSSCNKNFTINNTQQKKLWCGQCAKCVFAFILLSAFLPKKELLEIFGQNLYEKELLLPLFKDVLGFGKMKPFDCVGTFNEAKVALHLASKKHKESFIVRQFATKLNAGNKIIEEVFGYYNATNIPKQFLFLGVEKALILGYGKEGQVTKKYLKKYYPDIKIGVADEKQGKDYLDKIKNYDIVIKTPGIPKEKLIKIRAPISMGARPSTKKFSALAPGIKKELVKIPYTTATNIFFSNILHKNTIIGVTGSKGKSTTSSLIYHILKTAGKKVELLGNIGKPMLLQLLKPVNKNTIFVLELSSYQLDDIAFSPDIAVVTNLFPEHLNYHGTLKNYYEGKKNIINFQNQNNFFVYDGGNKKMANWLKNYKGKLIPFSKNILLKDSENPLKGEHNKNNIKAAISTAKILDISKEVIKKAIKSFKALPHRLEFIGDFKGITFYDDGSSTNPESAILAIKALKNVDTIFIGGQERGFVFSDLEKTIKKYRISNVVLFPDNGDKMIKNKRGLNVLKTKSMKEAVAFAYKHTKKGKICLLSGASPSYSLWKNFEQKGNQFKLEVKKYK</sequence>
<feature type="binding site" evidence="7">
    <location>
        <begin position="554"/>
        <end position="560"/>
    </location>
    <ligand>
        <name>ATP</name>
        <dbReference type="ChEBI" id="CHEBI:30616"/>
    </ligand>
</feature>
<dbReference type="InterPro" id="IPR036565">
    <property type="entry name" value="Mur-like_cat_sf"/>
</dbReference>
<dbReference type="Pfam" id="PF02875">
    <property type="entry name" value="Mur_ligase_C"/>
    <property type="match status" value="1"/>
</dbReference>
<keyword evidence="7 9" id="KW-0131">Cell cycle</keyword>
<keyword evidence="8" id="KW-0413">Isomerase</keyword>
<dbReference type="Gene3D" id="3.40.50.620">
    <property type="entry name" value="HUPs"/>
    <property type="match status" value="1"/>
</dbReference>
<keyword evidence="7 9" id="KW-0961">Cell wall biogenesis/degradation</keyword>
<dbReference type="EC" id="6.3.2.9" evidence="7"/>
<evidence type="ECO:0000256" key="4">
    <source>
        <dbReference type="ARBA" id="ARBA00022598"/>
    </source>
</evidence>
<gene>
    <name evidence="7" type="primary">murD</name>
    <name evidence="8" type="synonym">murL</name>
    <name evidence="14" type="ORF">A3D34_00265</name>
</gene>
<keyword evidence="3 7" id="KW-0963">Cytoplasm</keyword>
<comment type="catalytic activity">
    <reaction evidence="8">
        <text>UDP-N-acetyl-alpha-D-muramoyl-L-alanyl-L-glutamate + ATP + H2O = UDP-N-acetyl-alpha-D-muramoyl-L-alanyl-D-glutamate + AMP + diphosphate + H(+)</text>
        <dbReference type="Rhea" id="RHEA:58812"/>
        <dbReference type="ChEBI" id="CHEBI:15377"/>
        <dbReference type="ChEBI" id="CHEBI:15378"/>
        <dbReference type="ChEBI" id="CHEBI:30616"/>
        <dbReference type="ChEBI" id="CHEBI:33019"/>
        <dbReference type="ChEBI" id="CHEBI:83900"/>
        <dbReference type="ChEBI" id="CHEBI:142725"/>
        <dbReference type="ChEBI" id="CHEBI:456215"/>
        <dbReference type="EC" id="5.1.1.23"/>
    </reaction>
</comment>
<dbReference type="UniPathway" id="UPA00219"/>
<dbReference type="InterPro" id="IPR013221">
    <property type="entry name" value="Mur_ligase_cen"/>
</dbReference>
<dbReference type="GO" id="GO:0009252">
    <property type="term" value="P:peptidoglycan biosynthetic process"/>
    <property type="evidence" value="ECO:0007669"/>
    <property type="project" value="UniProtKB-UniRule"/>
</dbReference>
<dbReference type="InterPro" id="IPR043689">
    <property type="entry name" value="MurL"/>
</dbReference>
<feature type="domain" description="MurL C-terminal" evidence="12">
    <location>
        <begin position="306"/>
        <end position="412"/>
    </location>
</feature>
<dbReference type="InterPro" id="IPR036615">
    <property type="entry name" value="Mur_ligase_C_dom_sf"/>
</dbReference>
<dbReference type="InterPro" id="IPR014729">
    <property type="entry name" value="Rossmann-like_a/b/a_fold"/>
</dbReference>
<comment type="pathway">
    <text evidence="2 7 9">Cell wall biogenesis; peptidoglycan biosynthesis.</text>
</comment>
<dbReference type="SUPFAM" id="SSF53244">
    <property type="entry name" value="MurD-like peptide ligases, peptide-binding domain"/>
    <property type="match status" value="1"/>
</dbReference>
<protein>
    <recommendedName>
        <fullName evidence="7 8">Multifunctional fusion protein</fullName>
    </recommendedName>
    <domain>
        <recommendedName>
            <fullName evidence="7">UDP-N-acetylmuramoylalanine--D-glutamate ligase</fullName>
            <ecNumber evidence="7">6.3.2.9</ecNumber>
        </recommendedName>
        <alternativeName>
            <fullName evidence="7">D-glutamic acid-adding enzyme</fullName>
        </alternativeName>
        <alternativeName>
            <fullName evidence="7">UDP-N-acetylmuramoyl-L-alanyl-D-glutamate synthetase</fullName>
        </alternativeName>
    </domain>
    <domain>
        <recommendedName>
            <fullName evidence="8">UDP-N-acetyl-alpha-D-muramoyl-L-alanyl-L-glutamate epimerase</fullName>
            <ecNumber evidence="8">5.1.1.23</ecNumber>
        </recommendedName>
        <alternativeName>
            <fullName evidence="8">UDP-MurNAc-L-Ala-L-Glu epimerase</fullName>
        </alternativeName>
    </domain>
</protein>
<dbReference type="InterPro" id="IPR058740">
    <property type="entry name" value="MurL_N"/>
</dbReference>
<dbReference type="InterPro" id="IPR005762">
    <property type="entry name" value="MurD"/>
</dbReference>
<dbReference type="InterPro" id="IPR004101">
    <property type="entry name" value="Mur_ligase_C"/>
</dbReference>
<dbReference type="EC" id="5.1.1.23" evidence="8"/>
<evidence type="ECO:0000259" key="11">
    <source>
        <dbReference type="Pfam" id="PF08245"/>
    </source>
</evidence>
<dbReference type="PANTHER" id="PTHR43692:SF1">
    <property type="entry name" value="UDP-N-ACETYLMURAMOYLALANINE--D-GLUTAMATE LIGASE"/>
    <property type="match status" value="1"/>
</dbReference>
<keyword evidence="7 9" id="KW-0133">Cell shape</keyword>
<keyword evidence="7 9" id="KW-0573">Peptidoglycan synthesis</keyword>
<dbReference type="NCBIfam" id="TIGR01087">
    <property type="entry name" value="murD"/>
    <property type="match status" value="1"/>
</dbReference>
<keyword evidence="4 7" id="KW-0436">Ligase</keyword>
<dbReference type="GO" id="GO:0016855">
    <property type="term" value="F:racemase and epimerase activity, acting on amino acids and derivatives"/>
    <property type="evidence" value="ECO:0007669"/>
    <property type="project" value="UniProtKB-UniRule"/>
</dbReference>
<dbReference type="GO" id="GO:0008764">
    <property type="term" value="F:UDP-N-acetylmuramoylalanine-D-glutamate ligase activity"/>
    <property type="evidence" value="ECO:0007669"/>
    <property type="project" value="UniProtKB-UniRule"/>
</dbReference>
<name>A0A1G2HYU7_9BACT</name>
<dbReference type="GO" id="GO:0051301">
    <property type="term" value="P:cell division"/>
    <property type="evidence" value="ECO:0007669"/>
    <property type="project" value="UniProtKB-KW"/>
</dbReference>
<feature type="domain" description="MurL N-terminal" evidence="13">
    <location>
        <begin position="5"/>
        <end position="283"/>
    </location>
</feature>
<comment type="similarity">
    <text evidence="7">Belongs to the MurCDEF family.</text>
</comment>
<evidence type="ECO:0000256" key="2">
    <source>
        <dbReference type="ARBA" id="ARBA00004752"/>
    </source>
</evidence>
<accession>A0A1G2HYU7</accession>
<feature type="domain" description="Mur ligase C-terminal" evidence="10">
    <location>
        <begin position="729"/>
        <end position="840"/>
    </location>
</feature>
<dbReference type="HAMAP" id="MF_02209">
    <property type="entry name" value="MurL"/>
    <property type="match status" value="1"/>
</dbReference>
<proteinExistence type="inferred from homology"/>
<dbReference type="GO" id="GO:0008360">
    <property type="term" value="P:regulation of cell shape"/>
    <property type="evidence" value="ECO:0007669"/>
    <property type="project" value="UniProtKB-KW"/>
</dbReference>
<evidence type="ECO:0000256" key="3">
    <source>
        <dbReference type="ARBA" id="ARBA00022490"/>
    </source>
</evidence>
<dbReference type="PANTHER" id="PTHR43692">
    <property type="entry name" value="UDP-N-ACETYLMURAMOYLALANINE--D-GLUTAMATE LIGASE"/>
    <property type="match status" value="1"/>
</dbReference>
<comment type="caution">
    <text evidence="14">The sequence shown here is derived from an EMBL/GenBank/DDBJ whole genome shotgun (WGS) entry which is preliminary data.</text>
</comment>
<evidence type="ECO:0000256" key="6">
    <source>
        <dbReference type="ARBA" id="ARBA00022840"/>
    </source>
</evidence>
<dbReference type="Gene3D" id="3.90.190.20">
    <property type="entry name" value="Mur ligase, C-terminal domain"/>
    <property type="match status" value="1"/>
</dbReference>
<dbReference type="SUPFAM" id="SSF53623">
    <property type="entry name" value="MurD-like peptide ligases, catalytic domain"/>
    <property type="match status" value="1"/>
</dbReference>
<dbReference type="AlphaFoldDB" id="A0A1G2HYU7"/>
<comment type="subcellular location">
    <subcellularLocation>
        <location evidence="1 7 9">Cytoplasm</location>
    </subcellularLocation>
</comment>